<evidence type="ECO:0000256" key="3">
    <source>
        <dbReference type="ARBA" id="ARBA00004496"/>
    </source>
</evidence>
<proteinExistence type="inferred from homology"/>
<evidence type="ECO:0000256" key="15">
    <source>
        <dbReference type="ARBA" id="ARBA00040883"/>
    </source>
</evidence>
<evidence type="ECO:0000256" key="6">
    <source>
        <dbReference type="ARBA" id="ARBA00012102"/>
    </source>
</evidence>
<accession>A0ABU0LZX7</accession>
<evidence type="ECO:0000256" key="11">
    <source>
        <dbReference type="ARBA" id="ARBA00022840"/>
    </source>
</evidence>
<dbReference type="Proteomes" id="UP001240643">
    <property type="component" value="Unassembled WGS sequence"/>
</dbReference>
<keyword evidence="9 16" id="KW-0547">Nucleotide-binding</keyword>
<comment type="function">
    <text evidence="16">Catalyzes the phosphorylation of pantothenate (Pan), the first step in CoA biosynthesis.</text>
</comment>
<evidence type="ECO:0000256" key="10">
    <source>
        <dbReference type="ARBA" id="ARBA00022777"/>
    </source>
</evidence>
<reference evidence="17" key="1">
    <citation type="submission" date="2023-07" db="EMBL/GenBank/DDBJ databases">
        <title>Genomic Encyclopedia of Type Strains, Phase IV (KMG-IV): sequencing the most valuable type-strain genomes for metagenomic binning, comparative biology and taxonomic classification.</title>
        <authorList>
            <person name="Goeker M."/>
        </authorList>
    </citation>
    <scope>NUCLEOTIDE SEQUENCE [LARGE SCALE GENOMIC DNA]</scope>
    <source>
        <strain evidence="17">DSM 21204</strain>
    </source>
</reference>
<evidence type="ECO:0000313" key="18">
    <source>
        <dbReference type="Proteomes" id="UP001240643"/>
    </source>
</evidence>
<evidence type="ECO:0000256" key="12">
    <source>
        <dbReference type="ARBA" id="ARBA00022958"/>
    </source>
</evidence>
<dbReference type="RefSeq" id="WP_256547054.1">
    <property type="nucleotide sequence ID" value="NZ_CP101809.1"/>
</dbReference>
<sequence length="261" mass="29395">MSTLNLYIDIGNTNTKIYVENTIAVVTISNTQIVDQTFFAQTFWQSLITTTTIYQTYIASVNPNINEILAQKWTEQFQLHFLNFYNQNLIDFPGIQNPESKKYIGADLIAAAIATNQIATEIQSPSAEFLIVIYGTSSVYLHQKHHQILGAGFNLGIKDSLQTLLNRAALLDKNTELNQNPPILGNNTIDALSIGILGSQVLVIESYLQKLQIKPDHLIVSGGDYFLAQELLNQHFPDHLHQSNIVIEGLKIWAQHQKYFH</sequence>
<evidence type="ECO:0000256" key="9">
    <source>
        <dbReference type="ARBA" id="ARBA00022741"/>
    </source>
</evidence>
<dbReference type="PANTHER" id="PTHR34265:SF1">
    <property type="entry name" value="TYPE III PANTOTHENATE KINASE"/>
    <property type="match status" value="1"/>
</dbReference>
<protein>
    <recommendedName>
        <fullName evidence="15 16">Type III pantothenate kinase</fullName>
        <ecNumber evidence="6 16">2.7.1.33</ecNumber>
    </recommendedName>
    <alternativeName>
        <fullName evidence="16">PanK-III</fullName>
    </alternativeName>
    <alternativeName>
        <fullName evidence="16">Pantothenic acid kinase</fullName>
    </alternativeName>
</protein>
<comment type="subunit">
    <text evidence="5 16">Homodimer.</text>
</comment>
<evidence type="ECO:0000256" key="5">
    <source>
        <dbReference type="ARBA" id="ARBA00011738"/>
    </source>
</evidence>
<gene>
    <name evidence="16" type="primary">coaX</name>
    <name evidence="17" type="ORF">J2Z62_000695</name>
</gene>
<organism evidence="17 18">
    <name type="scientific">Mycoplasmoides fastidiosum</name>
    <dbReference type="NCBI Taxonomy" id="92758"/>
    <lineage>
        <taxon>Bacteria</taxon>
        <taxon>Bacillati</taxon>
        <taxon>Mycoplasmatota</taxon>
        <taxon>Mycoplasmoidales</taxon>
        <taxon>Mycoplasmoidaceae</taxon>
        <taxon>Mycoplasmoides</taxon>
    </lineage>
</organism>
<comment type="similarity">
    <text evidence="14 16">Belongs to the type III pantothenate kinase family.</text>
</comment>
<dbReference type="HAMAP" id="MF_01274">
    <property type="entry name" value="Pantothen_kinase_3"/>
    <property type="match status" value="1"/>
</dbReference>
<keyword evidence="13 16" id="KW-0173">Coenzyme A biosynthesis</keyword>
<dbReference type="Gene3D" id="3.30.420.40">
    <property type="match status" value="2"/>
</dbReference>
<feature type="binding site" evidence="16">
    <location>
        <begin position="9"/>
        <end position="16"/>
    </location>
    <ligand>
        <name>ATP</name>
        <dbReference type="ChEBI" id="CHEBI:30616"/>
    </ligand>
</feature>
<evidence type="ECO:0000256" key="1">
    <source>
        <dbReference type="ARBA" id="ARBA00001206"/>
    </source>
</evidence>
<keyword evidence="8 16" id="KW-0808">Transferase</keyword>
<comment type="cofactor">
    <cofactor evidence="16">
        <name>NH4(+)</name>
        <dbReference type="ChEBI" id="CHEBI:28938"/>
    </cofactor>
    <cofactor evidence="16">
        <name>K(+)</name>
        <dbReference type="ChEBI" id="CHEBI:29103"/>
    </cofactor>
    <text evidence="16">A monovalent cation. Ammonium or potassium.</text>
</comment>
<feature type="binding site" evidence="16">
    <location>
        <position position="188"/>
    </location>
    <ligand>
        <name>substrate</name>
    </ligand>
</feature>
<comment type="caution">
    <text evidence="17">The sequence shown here is derived from an EMBL/GenBank/DDBJ whole genome shotgun (WGS) entry which is preliminary data.</text>
</comment>
<dbReference type="GO" id="GO:0016301">
    <property type="term" value="F:kinase activity"/>
    <property type="evidence" value="ECO:0007669"/>
    <property type="project" value="UniProtKB-KW"/>
</dbReference>
<feature type="binding site" evidence="16">
    <location>
        <begin position="105"/>
        <end position="108"/>
    </location>
    <ligand>
        <name>substrate</name>
    </ligand>
</feature>
<dbReference type="SUPFAM" id="SSF53067">
    <property type="entry name" value="Actin-like ATPase domain"/>
    <property type="match status" value="2"/>
</dbReference>
<keyword evidence="11 16" id="KW-0067">ATP-binding</keyword>
<dbReference type="InterPro" id="IPR004619">
    <property type="entry name" value="Type_III_PanK"/>
</dbReference>
<keyword evidence="12 16" id="KW-0630">Potassium</keyword>
<comment type="caution">
    <text evidence="16">Lacks conserved residue(s) required for the propagation of feature annotation.</text>
</comment>
<evidence type="ECO:0000256" key="4">
    <source>
        <dbReference type="ARBA" id="ARBA00005225"/>
    </source>
</evidence>
<dbReference type="PANTHER" id="PTHR34265">
    <property type="entry name" value="TYPE III PANTOTHENATE KINASE"/>
    <property type="match status" value="1"/>
</dbReference>
<feature type="binding site" evidence="16">
    <location>
        <position position="136"/>
    </location>
    <ligand>
        <name>ATP</name>
        <dbReference type="ChEBI" id="CHEBI:30616"/>
    </ligand>
</feature>
<dbReference type="EC" id="2.7.1.33" evidence="6 16"/>
<evidence type="ECO:0000256" key="16">
    <source>
        <dbReference type="HAMAP-Rule" id="MF_01274"/>
    </source>
</evidence>
<dbReference type="EMBL" id="JAUSWO010000001">
    <property type="protein sequence ID" value="MDQ0514257.1"/>
    <property type="molecule type" value="Genomic_DNA"/>
</dbReference>
<dbReference type="NCBIfam" id="TIGR00671">
    <property type="entry name" value="baf"/>
    <property type="match status" value="1"/>
</dbReference>
<evidence type="ECO:0000256" key="13">
    <source>
        <dbReference type="ARBA" id="ARBA00022993"/>
    </source>
</evidence>
<keyword evidence="7 16" id="KW-0963">Cytoplasm</keyword>
<name>A0ABU0LZX7_9BACT</name>
<keyword evidence="10 16" id="KW-0418">Kinase</keyword>
<comment type="subcellular location">
    <subcellularLocation>
        <location evidence="3 16">Cytoplasm</location>
    </subcellularLocation>
</comment>
<feature type="active site" description="Proton acceptor" evidence="16">
    <location>
        <position position="107"/>
    </location>
</feature>
<evidence type="ECO:0000313" key="17">
    <source>
        <dbReference type="EMBL" id="MDQ0514257.1"/>
    </source>
</evidence>
<dbReference type="InterPro" id="IPR043129">
    <property type="entry name" value="ATPase_NBD"/>
</dbReference>
<comment type="pathway">
    <text evidence="4 16">Cofactor biosynthesis; coenzyme A biosynthesis; CoA from (R)-pantothenate: step 1/5.</text>
</comment>
<comment type="catalytic activity">
    <reaction evidence="1 16">
        <text>(R)-pantothenate + ATP = (R)-4'-phosphopantothenate + ADP + H(+)</text>
        <dbReference type="Rhea" id="RHEA:16373"/>
        <dbReference type="ChEBI" id="CHEBI:10986"/>
        <dbReference type="ChEBI" id="CHEBI:15378"/>
        <dbReference type="ChEBI" id="CHEBI:29032"/>
        <dbReference type="ChEBI" id="CHEBI:30616"/>
        <dbReference type="ChEBI" id="CHEBI:456216"/>
        <dbReference type="EC" id="2.7.1.33"/>
    </reaction>
</comment>
<evidence type="ECO:0000256" key="7">
    <source>
        <dbReference type="ARBA" id="ARBA00022490"/>
    </source>
</evidence>
<dbReference type="Pfam" id="PF03309">
    <property type="entry name" value="Pan_kinase"/>
    <property type="match status" value="1"/>
</dbReference>
<keyword evidence="18" id="KW-1185">Reference proteome</keyword>
<evidence type="ECO:0000256" key="2">
    <source>
        <dbReference type="ARBA" id="ARBA00001958"/>
    </source>
</evidence>
<evidence type="ECO:0000256" key="8">
    <source>
        <dbReference type="ARBA" id="ARBA00022679"/>
    </source>
</evidence>
<comment type="cofactor">
    <cofactor evidence="2">
        <name>K(+)</name>
        <dbReference type="ChEBI" id="CHEBI:29103"/>
    </cofactor>
</comment>
<evidence type="ECO:0000256" key="14">
    <source>
        <dbReference type="ARBA" id="ARBA00038036"/>
    </source>
</evidence>